<feature type="transmembrane region" description="Helical" evidence="8">
    <location>
        <begin position="90"/>
        <end position="111"/>
    </location>
</feature>
<dbReference type="AlphaFoldDB" id="A0A6J6E9H7"/>
<keyword evidence="5 8" id="KW-0812">Transmembrane</keyword>
<dbReference type="PANTHER" id="PTHR30574:SF1">
    <property type="entry name" value="SULPHUR TRANSPORT DOMAIN-CONTAINING PROTEIN"/>
    <property type="match status" value="1"/>
</dbReference>
<feature type="transmembrane region" description="Helical" evidence="8">
    <location>
        <begin position="117"/>
        <end position="134"/>
    </location>
</feature>
<keyword evidence="7 8" id="KW-0472">Membrane</keyword>
<feature type="transmembrane region" description="Helical" evidence="8">
    <location>
        <begin position="348"/>
        <end position="372"/>
    </location>
</feature>
<feature type="transmembrane region" description="Helical" evidence="8">
    <location>
        <begin position="25"/>
        <end position="43"/>
    </location>
</feature>
<protein>
    <submittedName>
        <fullName evidence="9">Unannotated protein</fullName>
    </submittedName>
</protein>
<feature type="transmembrane region" description="Helical" evidence="8">
    <location>
        <begin position="246"/>
        <end position="264"/>
    </location>
</feature>
<feature type="transmembrane region" description="Helical" evidence="8">
    <location>
        <begin position="155"/>
        <end position="178"/>
    </location>
</feature>
<feature type="transmembrane region" description="Helical" evidence="8">
    <location>
        <begin position="198"/>
        <end position="221"/>
    </location>
</feature>
<dbReference type="GO" id="GO:0005886">
    <property type="term" value="C:plasma membrane"/>
    <property type="evidence" value="ECO:0007669"/>
    <property type="project" value="UniProtKB-SubCell"/>
</dbReference>
<evidence type="ECO:0000256" key="5">
    <source>
        <dbReference type="ARBA" id="ARBA00022692"/>
    </source>
</evidence>
<dbReference type="EMBL" id="CAEZTC010000197">
    <property type="protein sequence ID" value="CAB4570028.1"/>
    <property type="molecule type" value="Genomic_DNA"/>
</dbReference>
<sequence>MTTTVPQPQSTGAIRSNLPSVQTSVIVAGVAASALLLWGIAASQGSAKSVLFLLGLALGVTLFHSRFGFTSAWRQLVSVGQGRALQAHTVMLALAVVFFAIIFEIGSGWFGTTPDGFYAPITLALFVGAALFGIGMQLGGSCASGTLFATGSGNLAVVITLVGFITGSGLGVAGFDFWTTGSGFQKIADPVSLRTEFGLWGGVAVSLAIIATIAVVAELIIRRRRPPAIEAVPSTVGVARILRGSWPLWAGAIVLAVLNALVLLTTGRPWGVTSAFRLWASKIMNGVGLDVGTWSFWNERPGLDASLLADNTSVANFGIILGALVASAAAGAFSFYKKVPGRTVAAGLIGGVLMGYGATFASGCNIGAYFSGIASGSLHGYLWAVAALVGTYIGLKLRPLFALPVPKPTDSSC</sequence>
<feature type="transmembrane region" description="Helical" evidence="8">
    <location>
        <begin position="49"/>
        <end position="69"/>
    </location>
</feature>
<name>A0A6J6E9H7_9ZZZZ</name>
<evidence type="ECO:0000256" key="8">
    <source>
        <dbReference type="SAM" id="Phobius"/>
    </source>
</evidence>
<evidence type="ECO:0000256" key="4">
    <source>
        <dbReference type="ARBA" id="ARBA00022519"/>
    </source>
</evidence>
<accession>A0A6J6E9H7</accession>
<reference evidence="9" key="1">
    <citation type="submission" date="2020-05" db="EMBL/GenBank/DDBJ databases">
        <authorList>
            <person name="Chiriac C."/>
            <person name="Salcher M."/>
            <person name="Ghai R."/>
            <person name="Kavagutti S V."/>
        </authorList>
    </citation>
    <scope>NUCLEOTIDE SEQUENCE</scope>
</reference>
<evidence type="ECO:0000256" key="2">
    <source>
        <dbReference type="ARBA" id="ARBA00022448"/>
    </source>
</evidence>
<dbReference type="Pfam" id="PF04143">
    <property type="entry name" value="Sulf_transp"/>
    <property type="match status" value="1"/>
</dbReference>
<gene>
    <name evidence="9" type="ORF">UFOPK1572_01305</name>
</gene>
<keyword evidence="4" id="KW-0997">Cell inner membrane</keyword>
<evidence type="ECO:0000256" key="3">
    <source>
        <dbReference type="ARBA" id="ARBA00022475"/>
    </source>
</evidence>
<dbReference type="InterPro" id="IPR007272">
    <property type="entry name" value="Sulf_transp_TsuA/YedE"/>
</dbReference>
<evidence type="ECO:0000256" key="6">
    <source>
        <dbReference type="ARBA" id="ARBA00022989"/>
    </source>
</evidence>
<feature type="transmembrane region" description="Helical" evidence="8">
    <location>
        <begin position="378"/>
        <end position="395"/>
    </location>
</feature>
<proteinExistence type="predicted"/>
<dbReference type="PANTHER" id="PTHR30574">
    <property type="entry name" value="INNER MEMBRANE PROTEIN YEDE"/>
    <property type="match status" value="1"/>
</dbReference>
<keyword evidence="6 8" id="KW-1133">Transmembrane helix</keyword>
<evidence type="ECO:0000256" key="1">
    <source>
        <dbReference type="ARBA" id="ARBA00004429"/>
    </source>
</evidence>
<evidence type="ECO:0000313" key="9">
    <source>
        <dbReference type="EMBL" id="CAB4570028.1"/>
    </source>
</evidence>
<organism evidence="9">
    <name type="scientific">freshwater metagenome</name>
    <dbReference type="NCBI Taxonomy" id="449393"/>
    <lineage>
        <taxon>unclassified sequences</taxon>
        <taxon>metagenomes</taxon>
        <taxon>ecological metagenomes</taxon>
    </lineage>
</organism>
<keyword evidence="3" id="KW-1003">Cell membrane</keyword>
<feature type="transmembrane region" description="Helical" evidence="8">
    <location>
        <begin position="314"/>
        <end position="336"/>
    </location>
</feature>
<evidence type="ECO:0000256" key="7">
    <source>
        <dbReference type="ARBA" id="ARBA00023136"/>
    </source>
</evidence>
<keyword evidence="2" id="KW-0813">Transport</keyword>
<comment type="subcellular location">
    <subcellularLocation>
        <location evidence="1">Cell inner membrane</location>
        <topology evidence="1">Multi-pass membrane protein</topology>
    </subcellularLocation>
</comment>